<dbReference type="Proteomes" id="UP000823821">
    <property type="component" value="Unassembled WGS sequence"/>
</dbReference>
<dbReference type="InterPro" id="IPR036709">
    <property type="entry name" value="Autotransporte_beta_dom_sf"/>
</dbReference>
<gene>
    <name evidence="3" type="ORF">H9784_09020</name>
</gene>
<dbReference type="EMBL" id="DWZD01000047">
    <property type="protein sequence ID" value="HJA79687.1"/>
    <property type="molecule type" value="Genomic_DNA"/>
</dbReference>
<protein>
    <submittedName>
        <fullName evidence="3">Autotransporter outer membrane beta-barrel domain-containing protein</fullName>
    </submittedName>
</protein>
<evidence type="ECO:0000259" key="2">
    <source>
        <dbReference type="PROSITE" id="PS51208"/>
    </source>
</evidence>
<evidence type="ECO:0000313" key="3">
    <source>
        <dbReference type="EMBL" id="HJA79687.1"/>
    </source>
</evidence>
<feature type="signal peptide" evidence="1">
    <location>
        <begin position="1"/>
        <end position="29"/>
    </location>
</feature>
<sequence length="868" mass="87228">MFLSPRNLGALALLLAAGFAPHFPVDALAQDYVGNGNVTISGGSWDAVYGLKGQPRTGDALAEGARLVINGGAVNRDIYGGYARSDSGSARAGSNTVTITGLNGSASSFYGGRARATGGNAVASANSLILSGSLALGTYPQAFGGHAQTFATTGGSVLATNNRLTLALDNAVSLDLAVGGRSSASSSPGTVVGAYGNMVTLAGGTVTNLYGGWATNDGPTEASGNTVAIAGGNVTHLVGAAATSFAQGAVADGNVVSVTGGTHATVIAASVQSNNTLASASNNAVYLSHTTVTSGVTGGLSTSTTSPSSLNYNSIVVGAGTVVNGGVHGGDANQSGTSGNTADYNTIAVVEGGQVNGELVGGNLAGAGSASHNTILVNNGSVTGNIIGGRTAAGGSANGNNIIIGRRASLDPTIDLFGGVVGGQVVAARGSGNTLFVDSWQGTVRRTAGFANLHFALPVPGTPVAGVPMLTVTNAVAGDFDGATVTAQLPDIITGGRAHLGETFELLHDQNGAVADADVGGLVSLLQGYAILYDGAIFRNGNSVYIRIDGYHGNPLAGALTEARIGAAGLLNQGGDLLAGAALRAADAAARETTGWAAFATLYGGSASLSTESDITTLGMSLVTGLAHRSETAWADVLLGAFFEMGSASLNTARTAAGTSISGIGDAQYTGGGLLARLDITRGLLRGLYVEADGRAGEAMTSWYSDDLLDNLDRPADYDLDTPYYGGHVGLGYALPLNDDWTLDMYGKYLFLHLDGQDTGINGDRFRFDAVDSGRLRCGARFSGNVAPSATVYLGAAWEREFFGTARAASLSSGMPIPSTNMTGDSALFELGLRIHPETAPIHADLALEGAAGTRRSIGGRLQLVYEF</sequence>
<organism evidence="3 4">
    <name type="scientific">Candidatus Desulfovibrio intestinavium</name>
    <dbReference type="NCBI Taxonomy" id="2838534"/>
    <lineage>
        <taxon>Bacteria</taxon>
        <taxon>Pseudomonadati</taxon>
        <taxon>Thermodesulfobacteriota</taxon>
        <taxon>Desulfovibrionia</taxon>
        <taxon>Desulfovibrionales</taxon>
        <taxon>Desulfovibrionaceae</taxon>
        <taxon>Desulfovibrio</taxon>
    </lineage>
</organism>
<name>A0A9D2HP21_9BACT</name>
<evidence type="ECO:0000313" key="4">
    <source>
        <dbReference type="Proteomes" id="UP000823821"/>
    </source>
</evidence>
<accession>A0A9D2HP21</accession>
<dbReference type="SUPFAM" id="SSF103515">
    <property type="entry name" value="Autotransporter"/>
    <property type="match status" value="1"/>
</dbReference>
<dbReference type="Gene3D" id="2.40.128.130">
    <property type="entry name" value="Autotransporter beta-domain"/>
    <property type="match status" value="1"/>
</dbReference>
<feature type="chain" id="PRO_5039644734" evidence="1">
    <location>
        <begin position="30"/>
        <end position="868"/>
    </location>
</feature>
<dbReference type="InterPro" id="IPR005546">
    <property type="entry name" value="Autotransporte_beta"/>
</dbReference>
<reference evidence="3" key="2">
    <citation type="submission" date="2021-04" db="EMBL/GenBank/DDBJ databases">
        <authorList>
            <person name="Gilroy R."/>
        </authorList>
    </citation>
    <scope>NUCLEOTIDE SEQUENCE</scope>
    <source>
        <strain evidence="3">5032</strain>
    </source>
</reference>
<dbReference type="AlphaFoldDB" id="A0A9D2HP21"/>
<proteinExistence type="predicted"/>
<keyword evidence="1" id="KW-0732">Signal</keyword>
<dbReference type="PROSITE" id="PS51208">
    <property type="entry name" value="AUTOTRANSPORTER"/>
    <property type="match status" value="1"/>
</dbReference>
<feature type="domain" description="Autotransporter" evidence="2">
    <location>
        <begin position="591"/>
        <end position="868"/>
    </location>
</feature>
<reference evidence="3" key="1">
    <citation type="journal article" date="2021" name="PeerJ">
        <title>Extensive microbial diversity within the chicken gut microbiome revealed by metagenomics and culture.</title>
        <authorList>
            <person name="Gilroy R."/>
            <person name="Ravi A."/>
            <person name="Getino M."/>
            <person name="Pursley I."/>
            <person name="Horton D.L."/>
            <person name="Alikhan N.F."/>
            <person name="Baker D."/>
            <person name="Gharbi K."/>
            <person name="Hall N."/>
            <person name="Watson M."/>
            <person name="Adriaenssens E.M."/>
            <person name="Foster-Nyarko E."/>
            <person name="Jarju S."/>
            <person name="Secka A."/>
            <person name="Antonio M."/>
            <person name="Oren A."/>
            <person name="Chaudhuri R.R."/>
            <person name="La Ragione R."/>
            <person name="Hildebrand F."/>
            <person name="Pallen M.J."/>
        </authorList>
    </citation>
    <scope>NUCLEOTIDE SEQUENCE</scope>
    <source>
        <strain evidence="3">5032</strain>
    </source>
</reference>
<evidence type="ECO:0000256" key="1">
    <source>
        <dbReference type="SAM" id="SignalP"/>
    </source>
</evidence>
<comment type="caution">
    <text evidence="3">The sequence shown here is derived from an EMBL/GenBank/DDBJ whole genome shotgun (WGS) entry which is preliminary data.</text>
</comment>